<keyword evidence="4 5" id="KW-0472">Membrane</keyword>
<reference evidence="7" key="1">
    <citation type="submission" date="2018-05" db="EMBL/GenBank/DDBJ databases">
        <authorList>
            <person name="Lanie J.A."/>
            <person name="Ng W.-L."/>
            <person name="Kazmierczak K.M."/>
            <person name="Andrzejewski T.M."/>
            <person name="Davidsen T.M."/>
            <person name="Wayne K.J."/>
            <person name="Tettelin H."/>
            <person name="Glass J.I."/>
            <person name="Rusch D."/>
            <person name="Podicherti R."/>
            <person name="Tsui H.-C.T."/>
            <person name="Winkler M.E."/>
        </authorList>
    </citation>
    <scope>NUCLEOTIDE SEQUENCE</scope>
</reference>
<gene>
    <name evidence="7" type="ORF">METZ01_LOCUS82695</name>
</gene>
<feature type="transmembrane region" description="Helical" evidence="5">
    <location>
        <begin position="145"/>
        <end position="166"/>
    </location>
</feature>
<evidence type="ECO:0000256" key="3">
    <source>
        <dbReference type="ARBA" id="ARBA00022989"/>
    </source>
</evidence>
<dbReference type="AlphaFoldDB" id="A0A381UPZ3"/>
<organism evidence="7">
    <name type="scientific">marine metagenome</name>
    <dbReference type="NCBI Taxonomy" id="408172"/>
    <lineage>
        <taxon>unclassified sequences</taxon>
        <taxon>metagenomes</taxon>
        <taxon>ecological metagenomes</taxon>
    </lineage>
</organism>
<feature type="domain" description="Yip1" evidence="6">
    <location>
        <begin position="17"/>
        <end position="160"/>
    </location>
</feature>
<dbReference type="Pfam" id="PF04893">
    <property type="entry name" value="Yip1"/>
    <property type="match status" value="1"/>
</dbReference>
<comment type="subcellular location">
    <subcellularLocation>
        <location evidence="1">Membrane</location>
        <topology evidence="1">Multi-pass membrane protein</topology>
    </subcellularLocation>
</comment>
<protein>
    <recommendedName>
        <fullName evidence="6">Yip1 domain-containing protein</fullName>
    </recommendedName>
</protein>
<feature type="transmembrane region" description="Helical" evidence="5">
    <location>
        <begin position="50"/>
        <end position="70"/>
    </location>
</feature>
<keyword evidence="3 5" id="KW-1133">Transmembrane helix</keyword>
<proteinExistence type="predicted"/>
<evidence type="ECO:0000256" key="1">
    <source>
        <dbReference type="ARBA" id="ARBA00004141"/>
    </source>
</evidence>
<sequence length="167" mass="17854">MIKRMMGAAKLDTSVYEEVEADSSATRQAMAVVVVVALATGIGMFRTGGLVGLVVGIPVSIGLWALWAWITYLIGTTILKTDETEANWGQLARTLGFAQSPGVLKVFGFIPGIGLLFFSIASIWQLVAMVIAIRQALEFTSTWRAVGVAIVGFIPYALVTSLIFALI</sequence>
<dbReference type="GO" id="GO:0016020">
    <property type="term" value="C:membrane"/>
    <property type="evidence" value="ECO:0007669"/>
    <property type="project" value="UniProtKB-SubCell"/>
</dbReference>
<evidence type="ECO:0000259" key="6">
    <source>
        <dbReference type="Pfam" id="PF04893"/>
    </source>
</evidence>
<evidence type="ECO:0000256" key="4">
    <source>
        <dbReference type="ARBA" id="ARBA00023136"/>
    </source>
</evidence>
<evidence type="ECO:0000313" key="7">
    <source>
        <dbReference type="EMBL" id="SVA29841.1"/>
    </source>
</evidence>
<dbReference type="InterPro" id="IPR006977">
    <property type="entry name" value="Yip1_dom"/>
</dbReference>
<feature type="transmembrane region" description="Helical" evidence="5">
    <location>
        <begin position="109"/>
        <end position="133"/>
    </location>
</feature>
<evidence type="ECO:0000256" key="5">
    <source>
        <dbReference type="SAM" id="Phobius"/>
    </source>
</evidence>
<name>A0A381UPZ3_9ZZZZ</name>
<dbReference type="EMBL" id="UINC01006820">
    <property type="protein sequence ID" value="SVA29841.1"/>
    <property type="molecule type" value="Genomic_DNA"/>
</dbReference>
<accession>A0A381UPZ3</accession>
<keyword evidence="2 5" id="KW-0812">Transmembrane</keyword>
<evidence type="ECO:0000256" key="2">
    <source>
        <dbReference type="ARBA" id="ARBA00022692"/>
    </source>
</evidence>